<evidence type="ECO:0000256" key="4">
    <source>
        <dbReference type="ARBA" id="ARBA00022912"/>
    </source>
</evidence>
<sequence>MNDGAGPFQVLFVCTGNICRSPTAEGLFLASVARAGLSERVTADSAGISGWHVGASPDERAIAAARRRGVDISALRARQVAQTDFASFHLILTMEGEHLLALARLCPPAMVHRLHLLLSFAPETGSLYVPDPYYGGQEGFTQVLDLLEAGTTGLLTYICGRLAENDGITHASCIRHTSQD</sequence>
<evidence type="ECO:0000256" key="3">
    <source>
        <dbReference type="ARBA" id="ARBA00022801"/>
    </source>
</evidence>
<dbReference type="InterPro" id="IPR017867">
    <property type="entry name" value="Tyr_phospatase_low_mol_wt"/>
</dbReference>
<protein>
    <recommendedName>
        <fullName evidence="2">protein-tyrosine-phosphatase</fullName>
        <ecNumber evidence="2">3.1.3.48</ecNumber>
    </recommendedName>
</protein>
<dbReference type="SUPFAM" id="SSF52788">
    <property type="entry name" value="Phosphotyrosine protein phosphatases I"/>
    <property type="match status" value="1"/>
</dbReference>
<dbReference type="GO" id="GO:0004725">
    <property type="term" value="F:protein tyrosine phosphatase activity"/>
    <property type="evidence" value="ECO:0007669"/>
    <property type="project" value="UniProtKB-EC"/>
</dbReference>
<keyword evidence="4" id="KW-0904">Protein phosphatase</keyword>
<dbReference type="EC" id="3.1.3.48" evidence="2"/>
<evidence type="ECO:0000256" key="2">
    <source>
        <dbReference type="ARBA" id="ARBA00013064"/>
    </source>
</evidence>
<accession>A0A484H4S0</accession>
<dbReference type="InterPro" id="IPR023485">
    <property type="entry name" value="Ptyr_pPase"/>
</dbReference>
<evidence type="ECO:0000259" key="5">
    <source>
        <dbReference type="SMART" id="SM00226"/>
    </source>
</evidence>
<dbReference type="PRINTS" id="PR00719">
    <property type="entry name" value="LMWPTPASE"/>
</dbReference>
<keyword evidence="3 6" id="KW-0378">Hydrolase</keyword>
<dbReference type="Gene3D" id="3.40.50.2300">
    <property type="match status" value="1"/>
</dbReference>
<name>A0A484H4S0_9ZZZZ</name>
<evidence type="ECO:0000256" key="1">
    <source>
        <dbReference type="ARBA" id="ARBA00011063"/>
    </source>
</evidence>
<dbReference type="InterPro" id="IPR050438">
    <property type="entry name" value="LMW_PTPase"/>
</dbReference>
<dbReference type="CDD" id="cd16343">
    <property type="entry name" value="LMWPTP"/>
    <property type="match status" value="1"/>
</dbReference>
<feature type="domain" description="Phosphotyrosine protein phosphatase I" evidence="5">
    <location>
        <begin position="8"/>
        <end position="157"/>
    </location>
</feature>
<dbReference type="Pfam" id="PF01451">
    <property type="entry name" value="LMWPc"/>
    <property type="match status" value="1"/>
</dbReference>
<dbReference type="PANTHER" id="PTHR11717:SF7">
    <property type="entry name" value="LOW MOLECULAR WEIGHT PHOSPHOTYROSINE PROTEIN PHOSPHATASE"/>
    <property type="match status" value="1"/>
</dbReference>
<reference evidence="6" key="1">
    <citation type="submission" date="2018-10" db="EMBL/GenBank/DDBJ databases">
        <authorList>
            <person name="Gruber-Vodicka H."/>
            <person name="Jaeckle O."/>
        </authorList>
    </citation>
    <scope>NUCLEOTIDE SEQUENCE</scope>
</reference>
<organism evidence="6">
    <name type="scientific">invertebrate metagenome</name>
    <dbReference type="NCBI Taxonomy" id="1711999"/>
    <lineage>
        <taxon>unclassified sequences</taxon>
        <taxon>metagenomes</taxon>
        <taxon>organismal metagenomes</taxon>
    </lineage>
</organism>
<gene>
    <name evidence="6" type="ORF">RIEGSTA812A_PEG_220</name>
</gene>
<proteinExistence type="inferred from homology"/>
<dbReference type="SMART" id="SM00226">
    <property type="entry name" value="LMWPc"/>
    <property type="match status" value="1"/>
</dbReference>
<dbReference type="PANTHER" id="PTHR11717">
    <property type="entry name" value="LOW MOLECULAR WEIGHT PROTEIN TYROSINE PHOSPHATASE"/>
    <property type="match status" value="1"/>
</dbReference>
<dbReference type="AlphaFoldDB" id="A0A484H4S0"/>
<dbReference type="EMBL" id="LR026963">
    <property type="protein sequence ID" value="VBB68747.1"/>
    <property type="molecule type" value="Genomic_DNA"/>
</dbReference>
<evidence type="ECO:0000313" key="6">
    <source>
        <dbReference type="EMBL" id="VBB68747.1"/>
    </source>
</evidence>
<comment type="similarity">
    <text evidence="1">Belongs to the low molecular weight phosphotyrosine protein phosphatase family.</text>
</comment>
<dbReference type="InterPro" id="IPR036196">
    <property type="entry name" value="Ptyr_pPase_sf"/>
</dbReference>